<dbReference type="RefSeq" id="WP_169674301.1">
    <property type="nucleotide sequence ID" value="NZ_JABBHF010000007.1"/>
</dbReference>
<dbReference type="InterPro" id="IPR028994">
    <property type="entry name" value="Integrin_alpha_N"/>
</dbReference>
<sequence>MEVNYGNAVADYDLDGDLDVFIVAYNSFDKNNPNTWSRLLNNRGGRFEDVTEDAGFANQHSKANKLDLKLGAAWGDYNNDGYPDLLLAHQNGTQLYKNTGNGTFTDVSVQANITSCKDNCSNTGGLWWDYDNDGDLDLYLQYLDAANRLFTNNNDGTFTEIEGALNLDDGNRTWSCLPIDVNYDGWIDIYVVNDFGLSKFYLSQEGKSFVESTVAYNLTNLGCGMGSDIGDYNNDGYFDIYVTNIAEGKSNPLFMGTPGAPFENKTEVEKVGNGHFGWGTRLFDADNDGDQDIYVVNGDNDLRYKNVFFKNLRSEGSNSFEEWSNESEADGIANGMGAEVFDFDNDGDLDILVSNTNSAPYLYENIVANPNSWLQVNLQGTTVNRDAFGATLSAFSEGKAVHRLNHGAAIMGQSIKPIHFGLGEVKKIDSLIVKWPNSSKEIIYNIDKNQKINIVEGSGMTEGKTFEETENEEENNEENPEPLSEEISLSCIPNPFSFFTEFKINTISQTSLEINIYSISGLQVWNLYRENIPEGEWAERWYGKNQNGYHFPAGLYIYQIKLDNKTWTGKVVLKS</sequence>
<evidence type="ECO:0000256" key="2">
    <source>
        <dbReference type="SAM" id="MobiDB-lite"/>
    </source>
</evidence>
<dbReference type="Proteomes" id="UP000746690">
    <property type="component" value="Unassembled WGS sequence"/>
</dbReference>
<keyword evidence="1" id="KW-0732">Signal</keyword>
<accession>A0ABX1RZP8</accession>
<dbReference type="PANTHER" id="PTHR16026:SF0">
    <property type="entry name" value="CARTILAGE ACIDIC PROTEIN 1"/>
    <property type="match status" value="1"/>
</dbReference>
<evidence type="ECO:0000313" key="5">
    <source>
        <dbReference type="Proteomes" id="UP000746690"/>
    </source>
</evidence>
<evidence type="ECO:0000313" key="4">
    <source>
        <dbReference type="EMBL" id="NMH88463.1"/>
    </source>
</evidence>
<organism evidence="4 5">
    <name type="scientific">Flavivirga algicola</name>
    <dbReference type="NCBI Taxonomy" id="2729136"/>
    <lineage>
        <taxon>Bacteria</taxon>
        <taxon>Pseudomonadati</taxon>
        <taxon>Bacteroidota</taxon>
        <taxon>Flavobacteriia</taxon>
        <taxon>Flavobacteriales</taxon>
        <taxon>Flavobacteriaceae</taxon>
        <taxon>Flavivirga</taxon>
    </lineage>
</organism>
<dbReference type="EMBL" id="JABBHF010000007">
    <property type="protein sequence ID" value="NMH88463.1"/>
    <property type="molecule type" value="Genomic_DNA"/>
</dbReference>
<dbReference type="Gene3D" id="2.60.40.4070">
    <property type="match status" value="1"/>
</dbReference>
<keyword evidence="5" id="KW-1185">Reference proteome</keyword>
<dbReference type="SUPFAM" id="SSF69318">
    <property type="entry name" value="Integrin alpha N-terminal domain"/>
    <property type="match status" value="1"/>
</dbReference>
<gene>
    <name evidence="4" type="ORF">HHX25_13200</name>
</gene>
<dbReference type="Pfam" id="PF13517">
    <property type="entry name" value="FG-GAP_3"/>
    <property type="match status" value="3"/>
</dbReference>
<dbReference type="InterPro" id="IPR027039">
    <property type="entry name" value="Crtac1"/>
</dbReference>
<dbReference type="InterPro" id="IPR013517">
    <property type="entry name" value="FG-GAP"/>
</dbReference>
<dbReference type="Gene3D" id="2.130.10.130">
    <property type="entry name" value="Integrin alpha, N-terminal"/>
    <property type="match status" value="2"/>
</dbReference>
<proteinExistence type="predicted"/>
<dbReference type="NCBIfam" id="TIGR04183">
    <property type="entry name" value="Por_Secre_tail"/>
    <property type="match status" value="1"/>
</dbReference>
<evidence type="ECO:0000259" key="3">
    <source>
        <dbReference type="Pfam" id="PF07593"/>
    </source>
</evidence>
<feature type="region of interest" description="Disordered" evidence="2">
    <location>
        <begin position="460"/>
        <end position="485"/>
    </location>
</feature>
<dbReference type="Pfam" id="PF07593">
    <property type="entry name" value="UnbV_ASPIC"/>
    <property type="match status" value="1"/>
</dbReference>
<reference evidence="4 5" key="1">
    <citation type="submission" date="2020-04" db="EMBL/GenBank/DDBJ databases">
        <title>A Flavivirga sp. nov.</title>
        <authorList>
            <person name="Sun X."/>
        </authorList>
    </citation>
    <scope>NUCLEOTIDE SEQUENCE [LARGE SCALE GENOMIC DNA]</scope>
    <source>
        <strain evidence="4 5">Y03</strain>
    </source>
</reference>
<evidence type="ECO:0000256" key="1">
    <source>
        <dbReference type="ARBA" id="ARBA00022729"/>
    </source>
</evidence>
<dbReference type="PANTHER" id="PTHR16026">
    <property type="entry name" value="CARTILAGE ACIDIC PROTEIN 1"/>
    <property type="match status" value="1"/>
</dbReference>
<dbReference type="InterPro" id="IPR011519">
    <property type="entry name" value="UnbV_ASPIC"/>
</dbReference>
<dbReference type="InterPro" id="IPR026444">
    <property type="entry name" value="Secre_tail"/>
</dbReference>
<feature type="domain" description="ASPIC/UnbV" evidence="3">
    <location>
        <begin position="387"/>
        <end position="452"/>
    </location>
</feature>
<name>A0ABX1RZP8_9FLAO</name>
<feature type="compositionally biased region" description="Acidic residues" evidence="2">
    <location>
        <begin position="468"/>
        <end position="484"/>
    </location>
</feature>
<protein>
    <submittedName>
        <fullName evidence="4">T9SS type A sorting domain-containing protein</fullName>
    </submittedName>
</protein>
<comment type="caution">
    <text evidence="4">The sequence shown here is derived from an EMBL/GenBank/DDBJ whole genome shotgun (WGS) entry which is preliminary data.</text>
</comment>